<keyword evidence="2 16" id="KW-0813">Transport</keyword>
<gene>
    <name evidence="18" type="primary">feoB</name>
    <name evidence="18" type="ORF">ENR23_09290</name>
</gene>
<evidence type="ECO:0000313" key="18">
    <source>
        <dbReference type="EMBL" id="HGZ43603.1"/>
    </source>
</evidence>
<evidence type="ECO:0000256" key="12">
    <source>
        <dbReference type="ARBA" id="ARBA00023136"/>
    </source>
</evidence>
<evidence type="ECO:0000256" key="13">
    <source>
        <dbReference type="NCBIfam" id="TIGR00437"/>
    </source>
</evidence>
<name>A0A832I368_UNCEI</name>
<feature type="transmembrane region" description="Helical" evidence="16">
    <location>
        <begin position="490"/>
        <end position="511"/>
    </location>
</feature>
<keyword evidence="11 14" id="KW-0342">GTP-binding</keyword>
<dbReference type="SUPFAM" id="SSF52540">
    <property type="entry name" value="P-loop containing nucleoside triphosphate hydrolases"/>
    <property type="match status" value="1"/>
</dbReference>
<dbReference type="EMBL" id="DSQF01000018">
    <property type="protein sequence ID" value="HGZ43603.1"/>
    <property type="molecule type" value="Genomic_DNA"/>
</dbReference>
<evidence type="ECO:0000256" key="8">
    <source>
        <dbReference type="ARBA" id="ARBA00022989"/>
    </source>
</evidence>
<comment type="similarity">
    <text evidence="16">Belongs to the TRAFAC class TrmE-Era-EngA-EngB-Septin-like GTPase superfamily. FeoB GTPase (TC 9.A.8) family.</text>
</comment>
<keyword evidence="7 14" id="KW-0547">Nucleotide-binding</keyword>
<dbReference type="CDD" id="cd01879">
    <property type="entry name" value="FeoB"/>
    <property type="match status" value="1"/>
</dbReference>
<feature type="transmembrane region" description="Helical" evidence="16">
    <location>
        <begin position="549"/>
        <end position="568"/>
    </location>
</feature>
<feature type="binding site" evidence="14">
    <location>
        <begin position="63"/>
        <end position="67"/>
    </location>
    <ligand>
        <name>GTP</name>
        <dbReference type="ChEBI" id="CHEBI:37565"/>
        <label>1</label>
    </ligand>
</feature>
<feature type="binding site" evidence="15">
    <location>
        <position position="52"/>
    </location>
    <ligand>
        <name>Mg(2+)</name>
        <dbReference type="ChEBI" id="CHEBI:18420"/>
        <label>2</label>
    </ligand>
</feature>
<keyword evidence="10" id="KW-0406">Ion transport</keyword>
<dbReference type="PANTHER" id="PTHR43185:SF1">
    <property type="entry name" value="FE(2+) TRANSPORTER FEOB"/>
    <property type="match status" value="1"/>
</dbReference>
<evidence type="ECO:0000256" key="15">
    <source>
        <dbReference type="PIRSR" id="PIRSR603373-2"/>
    </source>
</evidence>
<keyword evidence="8 16" id="KW-1133">Transmembrane helix</keyword>
<evidence type="ECO:0000256" key="7">
    <source>
        <dbReference type="ARBA" id="ARBA00022741"/>
    </source>
</evidence>
<evidence type="ECO:0000256" key="14">
    <source>
        <dbReference type="PIRSR" id="PIRSR603373-1"/>
    </source>
</evidence>
<organism evidence="18">
    <name type="scientific">Eiseniibacteriota bacterium</name>
    <dbReference type="NCBI Taxonomy" id="2212470"/>
    <lineage>
        <taxon>Bacteria</taxon>
        <taxon>Candidatus Eiseniibacteriota</taxon>
    </lineage>
</organism>
<dbReference type="InterPro" id="IPR011640">
    <property type="entry name" value="Fe2_transport_prot_B_C"/>
</dbReference>
<comment type="function">
    <text evidence="16">Probable transporter of a GTP-driven Fe(2+) uptake system.</text>
</comment>
<evidence type="ECO:0000256" key="4">
    <source>
        <dbReference type="ARBA" id="ARBA00022496"/>
    </source>
</evidence>
<evidence type="ECO:0000259" key="17">
    <source>
        <dbReference type="PROSITE" id="PS51711"/>
    </source>
</evidence>
<dbReference type="PANTHER" id="PTHR43185">
    <property type="entry name" value="FERROUS IRON TRANSPORT PROTEIN B"/>
    <property type="match status" value="1"/>
</dbReference>
<keyword evidence="12 16" id="KW-0472">Membrane</keyword>
<comment type="subcellular location">
    <subcellularLocation>
        <location evidence="1 16">Cell inner membrane</location>
        <topology evidence="1 16">Multi-pass membrane protein</topology>
    </subcellularLocation>
</comment>
<dbReference type="GO" id="GO:0005525">
    <property type="term" value="F:GTP binding"/>
    <property type="evidence" value="ECO:0007669"/>
    <property type="project" value="UniProtKB-KW"/>
</dbReference>
<feature type="binding site" evidence="15">
    <location>
        <position position="49"/>
    </location>
    <ligand>
        <name>Mg(2+)</name>
        <dbReference type="ChEBI" id="CHEBI:18420"/>
        <label>2</label>
    </ligand>
</feature>
<evidence type="ECO:0000256" key="1">
    <source>
        <dbReference type="ARBA" id="ARBA00004429"/>
    </source>
</evidence>
<sequence length="747" mass="80608">MSRPAELLREGLRLVGARGGAAPAAPGGARRPTVAVLGNPNAGKSTLFNQLTGLRQKVANYPGVTVEKKTGACELPSGRVVEVLDLPGTYSLHPGSPDEIIVRDVLLGLHPDTPPPDLVVFVVDATNLERHLYLALQVIEIGRPVILALNMMDAAEEQGIAIDEGALERRLGVPVVGIAAAKGRGLGHLRRLMDRDVEPSTVRFRRWPPHVLRVLQSLEARLPRLETLPERGRLDLAIALLLDDGEDDALARAVPPDVEDDLRILRRRLDEASPEWRTTEVEGRYETIGEILAGAVTAPGARRDAARDRIDRVLTHRVWGPAVFVLLMGAIFQSVFEWATPAMDAIDWLVGLAGGAIAALLPEGPVRSLVLDGIVAGVGTTITFIPQIAILFLFLSILEDTGYMARAAFIMDRLMSRVGLSGRAFIPLLSSFACAIPGILATRTIDHRRDRLTTMLVAPFMSCSARLPVYALLIGAFIPPTRVGFVTLPGLTLFSMYVLGIAAAVAVAWALKRTVLRGGKPLYVMELPPYRAPDWRGIAITVRDRSVLFLRKAGTVILAVSIVLWFLASYPRGGPEVAALDARIAAAEAAGDAAGAAALAAERAGTALRESFAGRIGRFIEPAIEPLGFDWRIGIALVTSFAAREVMVSTMATVHNLGDAGDDTGSLRERLRRDVDPRTGERAYTPLVAVSLMVFFVLACQCMSTVAVVRRETGTWRWPIFMVVMMNALAWLASFAVYQGGRLLGLG</sequence>
<keyword evidence="15" id="KW-0479">Metal-binding</keyword>
<dbReference type="InterPro" id="IPR030389">
    <property type="entry name" value="G_FEOB_dom"/>
</dbReference>
<keyword evidence="3" id="KW-1003">Cell membrane</keyword>
<dbReference type="FunFam" id="3.40.50.300:FF:000426">
    <property type="entry name" value="Ferrous iron transport protein B"/>
    <property type="match status" value="1"/>
</dbReference>
<keyword evidence="5" id="KW-0997">Cell inner membrane</keyword>
<reference evidence="18" key="1">
    <citation type="journal article" date="2020" name="mSystems">
        <title>Genome- and Community-Level Interaction Insights into Carbon Utilization and Element Cycling Functions of Hydrothermarchaeota in Hydrothermal Sediment.</title>
        <authorList>
            <person name="Zhou Z."/>
            <person name="Liu Y."/>
            <person name="Xu W."/>
            <person name="Pan J."/>
            <person name="Luo Z.H."/>
            <person name="Li M."/>
        </authorList>
    </citation>
    <scope>NUCLEOTIDE SEQUENCE [LARGE SCALE GENOMIC DNA]</scope>
    <source>
        <strain evidence="18">SpSt-381</strain>
    </source>
</reference>
<dbReference type="PROSITE" id="PS51711">
    <property type="entry name" value="G_FEOB"/>
    <property type="match status" value="1"/>
</dbReference>
<dbReference type="InterPro" id="IPR050860">
    <property type="entry name" value="FeoB_GTPase"/>
</dbReference>
<feature type="transmembrane region" description="Helical" evidence="16">
    <location>
        <begin position="374"/>
        <end position="398"/>
    </location>
</feature>
<evidence type="ECO:0000256" key="16">
    <source>
        <dbReference type="RuleBase" id="RU362098"/>
    </source>
</evidence>
<dbReference type="GO" id="GO:0046872">
    <property type="term" value="F:metal ion binding"/>
    <property type="evidence" value="ECO:0007669"/>
    <property type="project" value="UniProtKB-KW"/>
</dbReference>
<dbReference type="GO" id="GO:0005886">
    <property type="term" value="C:plasma membrane"/>
    <property type="evidence" value="ECO:0007669"/>
    <property type="project" value="UniProtKB-SubCell"/>
</dbReference>
<feature type="transmembrane region" description="Helical" evidence="16">
    <location>
        <begin position="683"/>
        <end position="708"/>
    </location>
</feature>
<feature type="domain" description="FeoB-type G" evidence="17">
    <location>
        <begin position="31"/>
        <end position="199"/>
    </location>
</feature>
<evidence type="ECO:0000256" key="6">
    <source>
        <dbReference type="ARBA" id="ARBA00022692"/>
    </source>
</evidence>
<dbReference type="Pfam" id="PF07670">
    <property type="entry name" value="Gate"/>
    <property type="match status" value="2"/>
</dbReference>
<feature type="transmembrane region" description="Helical" evidence="16">
    <location>
        <begin position="452"/>
        <end position="478"/>
    </location>
</feature>
<dbReference type="PRINTS" id="PR00326">
    <property type="entry name" value="GTP1OBG"/>
</dbReference>
<comment type="caution">
    <text evidence="18">The sequence shown here is derived from an EMBL/GenBank/DDBJ whole genome shotgun (WGS) entry which is preliminary data.</text>
</comment>
<feature type="transmembrane region" description="Helical" evidence="16">
    <location>
        <begin position="318"/>
        <end position="339"/>
    </location>
</feature>
<feature type="transmembrane region" description="Helical" evidence="16">
    <location>
        <begin position="418"/>
        <end position="440"/>
    </location>
</feature>
<dbReference type="AlphaFoldDB" id="A0A832I368"/>
<evidence type="ECO:0000256" key="9">
    <source>
        <dbReference type="ARBA" id="ARBA00023004"/>
    </source>
</evidence>
<keyword evidence="6 16" id="KW-0812">Transmembrane</keyword>
<evidence type="ECO:0000256" key="5">
    <source>
        <dbReference type="ARBA" id="ARBA00022519"/>
    </source>
</evidence>
<keyword evidence="9 16" id="KW-0408">Iron</keyword>
<evidence type="ECO:0000256" key="3">
    <source>
        <dbReference type="ARBA" id="ARBA00022475"/>
    </source>
</evidence>
<dbReference type="Pfam" id="PF02421">
    <property type="entry name" value="FeoB_N"/>
    <property type="match status" value="1"/>
</dbReference>
<dbReference type="NCBIfam" id="TIGR00437">
    <property type="entry name" value="feoB"/>
    <property type="match status" value="1"/>
</dbReference>
<feature type="transmembrane region" description="Helical" evidence="16">
    <location>
        <begin position="720"/>
        <end position="738"/>
    </location>
</feature>
<dbReference type="GO" id="GO:0015093">
    <property type="term" value="F:ferrous iron transmembrane transporter activity"/>
    <property type="evidence" value="ECO:0007669"/>
    <property type="project" value="UniProtKB-UniRule"/>
</dbReference>
<dbReference type="InterPro" id="IPR006073">
    <property type="entry name" value="GTP-bd"/>
</dbReference>
<evidence type="ECO:0000256" key="10">
    <source>
        <dbReference type="ARBA" id="ARBA00023065"/>
    </source>
</evidence>
<evidence type="ECO:0000256" key="2">
    <source>
        <dbReference type="ARBA" id="ARBA00022448"/>
    </source>
</evidence>
<proteinExistence type="inferred from homology"/>
<protein>
    <recommendedName>
        <fullName evidence="13 16">Ferrous iron transport protein B</fullName>
    </recommendedName>
</protein>
<feature type="transmembrane region" description="Helical" evidence="16">
    <location>
        <begin position="345"/>
        <end position="362"/>
    </location>
</feature>
<feature type="binding site" evidence="15">
    <location>
        <position position="53"/>
    </location>
    <ligand>
        <name>Mg(2+)</name>
        <dbReference type="ChEBI" id="CHEBI:18420"/>
        <label>2</label>
    </ligand>
</feature>
<dbReference type="Pfam" id="PF07664">
    <property type="entry name" value="FeoB_C"/>
    <property type="match status" value="1"/>
</dbReference>
<feature type="binding site" evidence="14">
    <location>
        <begin position="38"/>
        <end position="45"/>
    </location>
    <ligand>
        <name>GTP</name>
        <dbReference type="ChEBI" id="CHEBI:37565"/>
        <label>1</label>
    </ligand>
</feature>
<feature type="binding site" evidence="14">
    <location>
        <begin position="85"/>
        <end position="88"/>
    </location>
    <ligand>
        <name>GTP</name>
        <dbReference type="ChEBI" id="CHEBI:37565"/>
        <label>1</label>
    </ligand>
</feature>
<dbReference type="Gene3D" id="3.40.50.300">
    <property type="entry name" value="P-loop containing nucleotide triphosphate hydrolases"/>
    <property type="match status" value="1"/>
</dbReference>
<dbReference type="InterPro" id="IPR027417">
    <property type="entry name" value="P-loop_NTPase"/>
</dbReference>
<keyword evidence="4 16" id="KW-0410">Iron transport</keyword>
<feature type="binding site" evidence="14">
    <location>
        <begin position="150"/>
        <end position="153"/>
    </location>
    <ligand>
        <name>GTP</name>
        <dbReference type="ChEBI" id="CHEBI:37565"/>
        <label>1</label>
    </ligand>
</feature>
<dbReference type="InterPro" id="IPR003373">
    <property type="entry name" value="Fe2_transport_prot-B"/>
</dbReference>
<dbReference type="InterPro" id="IPR011642">
    <property type="entry name" value="Gate_dom"/>
</dbReference>
<accession>A0A832I368</accession>
<evidence type="ECO:0000256" key="11">
    <source>
        <dbReference type="ARBA" id="ARBA00023134"/>
    </source>
</evidence>
<keyword evidence="15" id="KW-0460">Magnesium</keyword>